<evidence type="ECO:0000313" key="4">
    <source>
        <dbReference type="Proteomes" id="UP000287651"/>
    </source>
</evidence>
<evidence type="ECO:0000256" key="2">
    <source>
        <dbReference type="SAM" id="Phobius"/>
    </source>
</evidence>
<feature type="region of interest" description="Disordered" evidence="1">
    <location>
        <begin position="202"/>
        <end position="244"/>
    </location>
</feature>
<dbReference type="EMBL" id="AMZH03024676">
    <property type="protein sequence ID" value="RRT35670.1"/>
    <property type="molecule type" value="Genomic_DNA"/>
</dbReference>
<feature type="compositionally biased region" description="Polar residues" evidence="1">
    <location>
        <begin position="234"/>
        <end position="244"/>
    </location>
</feature>
<sequence length="259" mass="28510">MGKEGSVITKPPPMKKAFSGRYHGVKGELLGLGAAKVAACGKRQALFCNHLRMALFVFGLMGSFFVLDSLMLVVIHHFNFRRGSALRKSSGLQVCVSLVPGPSSISKEVAENTAWMQGGSGNGTEPLHGFSFCRFLNDGGLKAANGKNLNELRAKVSNFDLYRPIQAVCTDPYADRLLPGGTAKIDRQWSISIIGDRLREKSTADGRLREKKGRRRRRRRGKKKTSFPHAVLTRASSSPTGNSSPFCLLVRGERLRRHR</sequence>
<name>A0A426X8A8_ENSVE</name>
<keyword evidence="2" id="KW-0812">Transmembrane</keyword>
<reference evidence="3 4" key="1">
    <citation type="journal article" date="2014" name="Agronomy (Basel)">
        <title>A Draft Genome Sequence for Ensete ventricosum, the Drought-Tolerant Tree Against Hunger.</title>
        <authorList>
            <person name="Harrison J."/>
            <person name="Moore K.A."/>
            <person name="Paszkiewicz K."/>
            <person name="Jones T."/>
            <person name="Grant M."/>
            <person name="Ambacheew D."/>
            <person name="Muzemil S."/>
            <person name="Studholme D.J."/>
        </authorList>
    </citation>
    <scope>NUCLEOTIDE SEQUENCE [LARGE SCALE GENOMIC DNA]</scope>
</reference>
<dbReference type="AlphaFoldDB" id="A0A426X8A8"/>
<evidence type="ECO:0000313" key="3">
    <source>
        <dbReference type="EMBL" id="RRT35670.1"/>
    </source>
</evidence>
<accession>A0A426X8A8</accession>
<protein>
    <submittedName>
        <fullName evidence="3">Uncharacterized protein</fullName>
    </submittedName>
</protein>
<proteinExistence type="predicted"/>
<feature type="non-terminal residue" evidence="3">
    <location>
        <position position="259"/>
    </location>
</feature>
<gene>
    <name evidence="3" type="ORF">B296_00023915</name>
</gene>
<keyword evidence="2" id="KW-0472">Membrane</keyword>
<comment type="caution">
    <text evidence="3">The sequence shown here is derived from an EMBL/GenBank/DDBJ whole genome shotgun (WGS) entry which is preliminary data.</text>
</comment>
<dbReference type="Proteomes" id="UP000287651">
    <property type="component" value="Unassembled WGS sequence"/>
</dbReference>
<feature type="compositionally biased region" description="Basic residues" evidence="1">
    <location>
        <begin position="209"/>
        <end position="226"/>
    </location>
</feature>
<feature type="transmembrane region" description="Helical" evidence="2">
    <location>
        <begin position="53"/>
        <end position="78"/>
    </location>
</feature>
<evidence type="ECO:0000256" key="1">
    <source>
        <dbReference type="SAM" id="MobiDB-lite"/>
    </source>
</evidence>
<organism evidence="3 4">
    <name type="scientific">Ensete ventricosum</name>
    <name type="common">Abyssinian banana</name>
    <name type="synonym">Musa ensete</name>
    <dbReference type="NCBI Taxonomy" id="4639"/>
    <lineage>
        <taxon>Eukaryota</taxon>
        <taxon>Viridiplantae</taxon>
        <taxon>Streptophyta</taxon>
        <taxon>Embryophyta</taxon>
        <taxon>Tracheophyta</taxon>
        <taxon>Spermatophyta</taxon>
        <taxon>Magnoliopsida</taxon>
        <taxon>Liliopsida</taxon>
        <taxon>Zingiberales</taxon>
        <taxon>Musaceae</taxon>
        <taxon>Ensete</taxon>
    </lineage>
</organism>
<keyword evidence="2" id="KW-1133">Transmembrane helix</keyword>